<reference evidence="1 2" key="1">
    <citation type="submission" date="2019-05" db="EMBL/GenBank/DDBJ databases">
        <title>Another draft genome of Portunus trituberculatus and its Hox gene families provides insights of decapod evolution.</title>
        <authorList>
            <person name="Jeong J.-H."/>
            <person name="Song I."/>
            <person name="Kim S."/>
            <person name="Choi T."/>
            <person name="Kim D."/>
            <person name="Ryu S."/>
            <person name="Kim W."/>
        </authorList>
    </citation>
    <scope>NUCLEOTIDE SEQUENCE [LARGE SCALE GENOMIC DNA]</scope>
    <source>
        <tissue evidence="1">Muscle</tissue>
    </source>
</reference>
<keyword evidence="2" id="KW-1185">Reference proteome</keyword>
<sequence length="99" mass="10939">MQALKKSTTIHYSSEPDSVLDHKQFIVLKFRFLPCTVLRSQIENYLTAKALRIVVLKLGVRQDPTSWSEQVSSIPTSPGKPSKVVVLGRCSTKAIILGG</sequence>
<protein>
    <submittedName>
        <fullName evidence="1">Uncharacterized protein</fullName>
    </submittedName>
</protein>
<dbReference type="AlphaFoldDB" id="A0A5B7D7S1"/>
<evidence type="ECO:0000313" key="1">
    <source>
        <dbReference type="EMBL" id="MPC17360.1"/>
    </source>
</evidence>
<dbReference type="EMBL" id="VSRR010000582">
    <property type="protein sequence ID" value="MPC17360.1"/>
    <property type="molecule type" value="Genomic_DNA"/>
</dbReference>
<evidence type="ECO:0000313" key="2">
    <source>
        <dbReference type="Proteomes" id="UP000324222"/>
    </source>
</evidence>
<dbReference type="Proteomes" id="UP000324222">
    <property type="component" value="Unassembled WGS sequence"/>
</dbReference>
<comment type="caution">
    <text evidence="1">The sequence shown here is derived from an EMBL/GenBank/DDBJ whole genome shotgun (WGS) entry which is preliminary data.</text>
</comment>
<accession>A0A5B7D7S1</accession>
<name>A0A5B7D7S1_PORTR</name>
<gene>
    <name evidence="1" type="ORF">E2C01_010212</name>
</gene>
<organism evidence="1 2">
    <name type="scientific">Portunus trituberculatus</name>
    <name type="common">Swimming crab</name>
    <name type="synonym">Neptunus trituberculatus</name>
    <dbReference type="NCBI Taxonomy" id="210409"/>
    <lineage>
        <taxon>Eukaryota</taxon>
        <taxon>Metazoa</taxon>
        <taxon>Ecdysozoa</taxon>
        <taxon>Arthropoda</taxon>
        <taxon>Crustacea</taxon>
        <taxon>Multicrustacea</taxon>
        <taxon>Malacostraca</taxon>
        <taxon>Eumalacostraca</taxon>
        <taxon>Eucarida</taxon>
        <taxon>Decapoda</taxon>
        <taxon>Pleocyemata</taxon>
        <taxon>Brachyura</taxon>
        <taxon>Eubrachyura</taxon>
        <taxon>Portunoidea</taxon>
        <taxon>Portunidae</taxon>
        <taxon>Portuninae</taxon>
        <taxon>Portunus</taxon>
    </lineage>
</organism>
<proteinExistence type="predicted"/>